<feature type="transmembrane region" description="Helical" evidence="7">
    <location>
        <begin position="85"/>
        <end position="113"/>
    </location>
</feature>
<dbReference type="PANTHER" id="PTHR30250">
    <property type="entry name" value="PST FAMILY PREDICTED COLANIC ACID TRANSPORTER"/>
    <property type="match status" value="1"/>
</dbReference>
<dbReference type="GO" id="GO:0005886">
    <property type="term" value="C:plasma membrane"/>
    <property type="evidence" value="ECO:0007669"/>
    <property type="project" value="UniProtKB-SubCell"/>
</dbReference>
<feature type="transmembrane region" description="Helical" evidence="7">
    <location>
        <begin position="395"/>
        <end position="416"/>
    </location>
</feature>
<protein>
    <submittedName>
        <fullName evidence="8">Lipopolysaccharide biosynthesis protein</fullName>
    </submittedName>
</protein>
<feature type="transmembrane region" description="Helical" evidence="7">
    <location>
        <begin position="372"/>
        <end position="389"/>
    </location>
</feature>
<keyword evidence="6 7" id="KW-0472">Membrane</keyword>
<evidence type="ECO:0000256" key="2">
    <source>
        <dbReference type="ARBA" id="ARBA00007430"/>
    </source>
</evidence>
<feature type="transmembrane region" description="Helical" evidence="7">
    <location>
        <begin position="53"/>
        <end position="73"/>
    </location>
</feature>
<dbReference type="AlphaFoldDB" id="A0A5C9A431"/>
<organism evidence="8 9">
    <name type="scientific">Parahaliea aestuarii</name>
    <dbReference type="NCBI Taxonomy" id="1852021"/>
    <lineage>
        <taxon>Bacteria</taxon>
        <taxon>Pseudomonadati</taxon>
        <taxon>Pseudomonadota</taxon>
        <taxon>Gammaproteobacteria</taxon>
        <taxon>Cellvibrionales</taxon>
        <taxon>Halieaceae</taxon>
        <taxon>Parahaliea</taxon>
    </lineage>
</organism>
<feature type="transmembrane region" description="Helical" evidence="7">
    <location>
        <begin position="125"/>
        <end position="147"/>
    </location>
</feature>
<reference evidence="8 9" key="1">
    <citation type="submission" date="2019-08" db="EMBL/GenBank/DDBJ databases">
        <title>Parahaliea maris sp. nov., isolated from the surface seawater.</title>
        <authorList>
            <person name="Liu Y."/>
        </authorList>
    </citation>
    <scope>NUCLEOTIDE SEQUENCE [LARGE SCALE GENOMIC DNA]</scope>
    <source>
        <strain evidence="8 9">S2-26</strain>
    </source>
</reference>
<gene>
    <name evidence="8" type="ORF">FVW59_01000</name>
</gene>
<dbReference type="EMBL" id="VRYZ01000001">
    <property type="protein sequence ID" value="TXS94530.1"/>
    <property type="molecule type" value="Genomic_DNA"/>
</dbReference>
<keyword evidence="9" id="KW-1185">Reference proteome</keyword>
<dbReference type="Proteomes" id="UP000321933">
    <property type="component" value="Unassembled WGS sequence"/>
</dbReference>
<dbReference type="Pfam" id="PF13440">
    <property type="entry name" value="Polysacc_synt_3"/>
    <property type="match status" value="1"/>
</dbReference>
<dbReference type="RefSeq" id="WP_148062383.1">
    <property type="nucleotide sequence ID" value="NZ_VRYZ01000001.1"/>
</dbReference>
<evidence type="ECO:0000256" key="1">
    <source>
        <dbReference type="ARBA" id="ARBA00004651"/>
    </source>
</evidence>
<evidence type="ECO:0000256" key="5">
    <source>
        <dbReference type="ARBA" id="ARBA00022989"/>
    </source>
</evidence>
<name>A0A5C9A431_9GAMM</name>
<evidence type="ECO:0000313" key="8">
    <source>
        <dbReference type="EMBL" id="TXS94530.1"/>
    </source>
</evidence>
<comment type="caution">
    <text evidence="8">The sequence shown here is derived from an EMBL/GenBank/DDBJ whole genome shotgun (WGS) entry which is preliminary data.</text>
</comment>
<feature type="transmembrane region" description="Helical" evidence="7">
    <location>
        <begin position="243"/>
        <end position="265"/>
    </location>
</feature>
<evidence type="ECO:0000256" key="6">
    <source>
        <dbReference type="ARBA" id="ARBA00023136"/>
    </source>
</evidence>
<proteinExistence type="inferred from homology"/>
<dbReference type="InterPro" id="IPR050833">
    <property type="entry name" value="Poly_Biosynth_Transport"/>
</dbReference>
<comment type="similarity">
    <text evidence="2">Belongs to the polysaccharide synthase family.</text>
</comment>
<dbReference type="PANTHER" id="PTHR30250:SF10">
    <property type="entry name" value="LIPOPOLYSACCHARIDE BIOSYNTHESIS PROTEIN WZXC"/>
    <property type="match status" value="1"/>
</dbReference>
<feature type="transmembrane region" description="Helical" evidence="7">
    <location>
        <begin position="428"/>
        <end position="449"/>
    </location>
</feature>
<keyword evidence="5 7" id="KW-1133">Transmembrane helix</keyword>
<feature type="transmembrane region" description="Helical" evidence="7">
    <location>
        <begin position="455"/>
        <end position="474"/>
    </location>
</feature>
<keyword evidence="3" id="KW-1003">Cell membrane</keyword>
<feature type="transmembrane region" description="Helical" evidence="7">
    <location>
        <begin position="20"/>
        <end position="41"/>
    </location>
</feature>
<sequence length="481" mass="52350">MDVQSIFRMLLPKSSFLRGVTYLMGGSIGAHLLVFLVSPLLTRIYSPAELGSFALLAGIIAVPALIASFRYELAIPLPESNSDALSLALLSTLLVGVTGMLATLVIAVCFALDLHSNWPLPLQEYVWLVPIGVCLGGLLNVVSNYSVRHKLYSRVASSQIKQTLASIFVQFAGYSLGTLALMAAQFANQVVGLLFLGREFIARLYEERPTFVDIKRVAVRYSAFPFHATIASMLNVLSQHLPAFILSMNFGIAAAGLYALVYRVLAVPSSMLSSAVSRVFLSQLPEASREGRSAAFVLHGSDFLLNFSLPPVILMAILAPDIFGIIFGHEWEESGRLAQWLLLSVLFSFNVSPVSTVLYVEDRQRLNTVLQGFLFTVRLAGLLAGSIIGDAVTAIALYSIASALGYGMYLVAIFRLSAVRLGDYFEKASVVCLWTLFLLSPLLMAKYLGADDFSMALFALLACFSISARLLVVLKRFSSMH</sequence>
<feature type="transmembrane region" description="Helical" evidence="7">
    <location>
        <begin position="303"/>
        <end position="328"/>
    </location>
</feature>
<comment type="subcellular location">
    <subcellularLocation>
        <location evidence="1">Cell membrane</location>
        <topology evidence="1">Multi-pass membrane protein</topology>
    </subcellularLocation>
</comment>
<feature type="transmembrane region" description="Helical" evidence="7">
    <location>
        <begin position="167"/>
        <end position="196"/>
    </location>
</feature>
<evidence type="ECO:0000256" key="4">
    <source>
        <dbReference type="ARBA" id="ARBA00022692"/>
    </source>
</evidence>
<evidence type="ECO:0000256" key="7">
    <source>
        <dbReference type="SAM" id="Phobius"/>
    </source>
</evidence>
<accession>A0A5C9A431</accession>
<dbReference type="OrthoDB" id="3831435at2"/>
<evidence type="ECO:0000256" key="3">
    <source>
        <dbReference type="ARBA" id="ARBA00022475"/>
    </source>
</evidence>
<evidence type="ECO:0000313" key="9">
    <source>
        <dbReference type="Proteomes" id="UP000321933"/>
    </source>
</evidence>
<feature type="transmembrane region" description="Helical" evidence="7">
    <location>
        <begin position="340"/>
        <end position="360"/>
    </location>
</feature>
<keyword evidence="4 7" id="KW-0812">Transmembrane</keyword>